<dbReference type="InterPro" id="IPR040079">
    <property type="entry name" value="Glutathione_S-Trfase"/>
</dbReference>
<name>A0A1I1Z086_9RHOB</name>
<dbReference type="SFLD" id="SFLDG00358">
    <property type="entry name" value="Main_(cytGST)"/>
    <property type="match status" value="1"/>
</dbReference>
<dbReference type="CDD" id="cd03188">
    <property type="entry name" value="GST_C_Beta"/>
    <property type="match status" value="1"/>
</dbReference>
<dbReference type="InterPro" id="IPR036249">
    <property type="entry name" value="Thioredoxin-like_sf"/>
</dbReference>
<protein>
    <submittedName>
        <fullName evidence="3">Glutathione S-transferase</fullName>
    </submittedName>
</protein>
<evidence type="ECO:0000259" key="1">
    <source>
        <dbReference type="PROSITE" id="PS50404"/>
    </source>
</evidence>
<organism evidence="3 4">
    <name type="scientific">Sulfitobacter brevis</name>
    <dbReference type="NCBI Taxonomy" id="74348"/>
    <lineage>
        <taxon>Bacteria</taxon>
        <taxon>Pseudomonadati</taxon>
        <taxon>Pseudomonadota</taxon>
        <taxon>Alphaproteobacteria</taxon>
        <taxon>Rhodobacterales</taxon>
        <taxon>Roseobacteraceae</taxon>
        <taxon>Sulfitobacter</taxon>
    </lineage>
</organism>
<dbReference type="InterPro" id="IPR036282">
    <property type="entry name" value="Glutathione-S-Trfase_C_sf"/>
</dbReference>
<evidence type="ECO:0000313" key="4">
    <source>
        <dbReference type="Proteomes" id="UP000198977"/>
    </source>
</evidence>
<feature type="domain" description="GST C-terminal" evidence="2">
    <location>
        <begin position="94"/>
        <end position="226"/>
    </location>
</feature>
<evidence type="ECO:0000259" key="2">
    <source>
        <dbReference type="PROSITE" id="PS50405"/>
    </source>
</evidence>
<dbReference type="PROSITE" id="PS50404">
    <property type="entry name" value="GST_NTER"/>
    <property type="match status" value="1"/>
</dbReference>
<reference evidence="3 4" key="1">
    <citation type="submission" date="2016-10" db="EMBL/GenBank/DDBJ databases">
        <authorList>
            <person name="de Groot N.N."/>
        </authorList>
    </citation>
    <scope>NUCLEOTIDE SEQUENCE [LARGE SCALE GENOMIC DNA]</scope>
    <source>
        <strain evidence="3 4">DSM 11443</strain>
    </source>
</reference>
<dbReference type="STRING" id="74348.SAMN04488523_10615"/>
<dbReference type="PROSITE" id="PS50405">
    <property type="entry name" value="GST_CTER"/>
    <property type="match status" value="1"/>
</dbReference>
<keyword evidence="4" id="KW-1185">Reference proteome</keyword>
<dbReference type="PANTHER" id="PTHR44051">
    <property type="entry name" value="GLUTATHIONE S-TRANSFERASE-RELATED"/>
    <property type="match status" value="1"/>
</dbReference>
<dbReference type="Gene3D" id="1.20.1050.10">
    <property type="match status" value="1"/>
</dbReference>
<dbReference type="InterPro" id="IPR010987">
    <property type="entry name" value="Glutathione-S-Trfase_C-like"/>
</dbReference>
<dbReference type="CDD" id="cd03057">
    <property type="entry name" value="GST_N_Beta"/>
    <property type="match status" value="1"/>
</dbReference>
<dbReference type="Proteomes" id="UP000198977">
    <property type="component" value="Unassembled WGS sequence"/>
</dbReference>
<feature type="domain" description="GST N-terminal" evidence="1">
    <location>
        <begin position="10"/>
        <end position="90"/>
    </location>
</feature>
<accession>A0A1I1Z086</accession>
<sequence>MSPNAIYRRMSYILHYAPDNASLAVRLALEQRGLPYKAVLVDRKQAEQSGPAYRQLNPNGLIPVLETPQGPLFETGAILLWLADTHGQLGPAPDAPERGDFLKWLFFVANTLHPAERMLFYPEKFIAPDHATALRAGLTQHLHQSFTTLDAAAALRPDWLGGTAPTVLDFYVAALLRWPALYPADHDRSWFRLGVYPALQRVCAKIESLPATIALQQAEGLGDTPFTAPRHPNPPIGSAT</sequence>
<dbReference type="SUPFAM" id="SSF47616">
    <property type="entry name" value="GST C-terminal domain-like"/>
    <property type="match status" value="1"/>
</dbReference>
<dbReference type="AlphaFoldDB" id="A0A1I1Z086"/>
<dbReference type="PANTHER" id="PTHR44051:SF8">
    <property type="entry name" value="GLUTATHIONE S-TRANSFERASE GSTA"/>
    <property type="match status" value="1"/>
</dbReference>
<dbReference type="Gene3D" id="3.40.30.10">
    <property type="entry name" value="Glutaredoxin"/>
    <property type="match status" value="1"/>
</dbReference>
<evidence type="ECO:0000313" key="3">
    <source>
        <dbReference type="EMBL" id="SFE25226.1"/>
    </source>
</evidence>
<dbReference type="SUPFAM" id="SSF52833">
    <property type="entry name" value="Thioredoxin-like"/>
    <property type="match status" value="1"/>
</dbReference>
<dbReference type="InterPro" id="IPR004045">
    <property type="entry name" value="Glutathione_S-Trfase_N"/>
</dbReference>
<dbReference type="EMBL" id="FOMW01000006">
    <property type="protein sequence ID" value="SFE25226.1"/>
    <property type="molecule type" value="Genomic_DNA"/>
</dbReference>
<gene>
    <name evidence="3" type="ORF">SAMN04488523_10615</name>
</gene>
<keyword evidence="3" id="KW-0808">Transferase</keyword>
<dbReference type="GO" id="GO:0016740">
    <property type="term" value="F:transferase activity"/>
    <property type="evidence" value="ECO:0007669"/>
    <property type="project" value="UniProtKB-KW"/>
</dbReference>
<dbReference type="SFLD" id="SFLDS00019">
    <property type="entry name" value="Glutathione_Transferase_(cytos"/>
    <property type="match status" value="1"/>
</dbReference>
<dbReference type="Pfam" id="PF13409">
    <property type="entry name" value="GST_N_2"/>
    <property type="match status" value="1"/>
</dbReference>
<proteinExistence type="predicted"/>